<evidence type="ECO:0000256" key="1">
    <source>
        <dbReference type="SAM" id="MobiDB-lite"/>
    </source>
</evidence>
<comment type="caution">
    <text evidence="2">The sequence shown here is derived from an EMBL/GenBank/DDBJ whole genome shotgun (WGS) entry which is preliminary data.</text>
</comment>
<evidence type="ECO:0000313" key="2">
    <source>
        <dbReference type="EMBL" id="PNH11971.1"/>
    </source>
</evidence>
<dbReference type="EMBL" id="PGGS01000018">
    <property type="protein sequence ID" value="PNH11971.1"/>
    <property type="molecule type" value="Genomic_DNA"/>
</dbReference>
<dbReference type="Proteomes" id="UP000236333">
    <property type="component" value="Unassembled WGS sequence"/>
</dbReference>
<dbReference type="AlphaFoldDB" id="A0A2J8AHI8"/>
<name>A0A2J8AHI8_9CHLO</name>
<accession>A0A2J8AHI8</accession>
<evidence type="ECO:0000313" key="3">
    <source>
        <dbReference type="Proteomes" id="UP000236333"/>
    </source>
</evidence>
<protein>
    <submittedName>
        <fullName evidence="2">Uncharacterized protein</fullName>
    </submittedName>
</protein>
<organism evidence="2 3">
    <name type="scientific">Tetrabaena socialis</name>
    <dbReference type="NCBI Taxonomy" id="47790"/>
    <lineage>
        <taxon>Eukaryota</taxon>
        <taxon>Viridiplantae</taxon>
        <taxon>Chlorophyta</taxon>
        <taxon>core chlorophytes</taxon>
        <taxon>Chlorophyceae</taxon>
        <taxon>CS clade</taxon>
        <taxon>Chlamydomonadales</taxon>
        <taxon>Tetrabaenaceae</taxon>
        <taxon>Tetrabaena</taxon>
    </lineage>
</organism>
<reference evidence="2 3" key="1">
    <citation type="journal article" date="2017" name="Mol. Biol. Evol.">
        <title>The 4-celled Tetrabaena socialis nuclear genome reveals the essential components for genetic control of cell number at the origin of multicellularity in the volvocine lineage.</title>
        <authorList>
            <person name="Featherston J."/>
            <person name="Arakaki Y."/>
            <person name="Hanschen E.R."/>
            <person name="Ferris P.J."/>
            <person name="Michod R.E."/>
            <person name="Olson B.J.S.C."/>
            <person name="Nozaki H."/>
            <person name="Durand P.M."/>
        </authorList>
    </citation>
    <scope>NUCLEOTIDE SEQUENCE [LARGE SCALE GENOMIC DNA]</scope>
    <source>
        <strain evidence="2 3">NIES-571</strain>
    </source>
</reference>
<proteinExistence type="predicted"/>
<feature type="compositionally biased region" description="Low complexity" evidence="1">
    <location>
        <begin position="55"/>
        <end position="72"/>
    </location>
</feature>
<keyword evidence="3" id="KW-1185">Reference proteome</keyword>
<gene>
    <name evidence="2" type="ORF">TSOC_001187</name>
</gene>
<sequence>MAFGMCCGPFGTRAHGVYLQRVSATKAGHLALMTREAGVAERISSASTRMAAGAPACSATESCSSSSAPSSPAERRRGQKGRVAQEASAPPAAYVWCLYGGVAAAAKTVAAV</sequence>
<feature type="region of interest" description="Disordered" evidence="1">
    <location>
        <begin position="55"/>
        <end position="89"/>
    </location>
</feature>